<comment type="caution">
    <text evidence="3">The sequence shown here is derived from an EMBL/GenBank/DDBJ whole genome shotgun (WGS) entry which is preliminary data.</text>
</comment>
<dbReference type="PROSITE" id="PS50076">
    <property type="entry name" value="DNAJ_2"/>
    <property type="match status" value="1"/>
</dbReference>
<dbReference type="PRINTS" id="PR00625">
    <property type="entry name" value="JDOMAIN"/>
</dbReference>
<organism evidence="3 4">
    <name type="scientific">Punica granatum</name>
    <name type="common">Pomegranate</name>
    <dbReference type="NCBI Taxonomy" id="22663"/>
    <lineage>
        <taxon>Eukaryota</taxon>
        <taxon>Viridiplantae</taxon>
        <taxon>Streptophyta</taxon>
        <taxon>Embryophyta</taxon>
        <taxon>Tracheophyta</taxon>
        <taxon>Spermatophyta</taxon>
        <taxon>Magnoliopsida</taxon>
        <taxon>eudicotyledons</taxon>
        <taxon>Gunneridae</taxon>
        <taxon>Pentapetalae</taxon>
        <taxon>rosids</taxon>
        <taxon>malvids</taxon>
        <taxon>Myrtales</taxon>
        <taxon>Lythraceae</taxon>
        <taxon>Punica</taxon>
    </lineage>
</organism>
<feature type="region of interest" description="Disordered" evidence="1">
    <location>
        <begin position="236"/>
        <end position="440"/>
    </location>
</feature>
<dbReference type="InterPro" id="IPR036869">
    <property type="entry name" value="J_dom_sf"/>
</dbReference>
<dbReference type="Pfam" id="PF11926">
    <property type="entry name" value="DUF3444"/>
    <property type="match status" value="1"/>
</dbReference>
<reference evidence="3 4" key="1">
    <citation type="submission" date="2017-11" db="EMBL/GenBank/DDBJ databases">
        <title>De-novo sequencing of pomegranate (Punica granatum L.) genome.</title>
        <authorList>
            <person name="Akparov Z."/>
            <person name="Amiraslanov A."/>
            <person name="Hajiyeva S."/>
            <person name="Abbasov M."/>
            <person name="Kaur K."/>
            <person name="Hamwieh A."/>
            <person name="Solovyev V."/>
            <person name="Salamov A."/>
            <person name="Braich B."/>
            <person name="Kosarev P."/>
            <person name="Mahmoud A."/>
            <person name="Hajiyev E."/>
            <person name="Babayeva S."/>
            <person name="Izzatullayeva V."/>
            <person name="Mammadov A."/>
            <person name="Mammadov A."/>
            <person name="Sharifova S."/>
            <person name="Ojaghi J."/>
            <person name="Eynullazada K."/>
            <person name="Bayramov B."/>
            <person name="Abdulazimova A."/>
            <person name="Shahmuradov I."/>
        </authorList>
    </citation>
    <scope>NUCLEOTIDE SEQUENCE [LARGE SCALE GENOMIC DNA]</scope>
    <source>
        <strain evidence="4">cv. AG2017</strain>
        <tissue evidence="3">Leaf</tissue>
    </source>
</reference>
<feature type="compositionally biased region" description="Basic and acidic residues" evidence="1">
    <location>
        <begin position="313"/>
        <end position="344"/>
    </location>
</feature>
<dbReference type="AlphaFoldDB" id="A0A2I0LC13"/>
<feature type="compositionally biased region" description="Polar residues" evidence="1">
    <location>
        <begin position="758"/>
        <end position="768"/>
    </location>
</feature>
<dbReference type="PANTHER" id="PTHR45089:SF42">
    <property type="entry name" value="J DOMAIN-CONTAINING PROTEIN"/>
    <property type="match status" value="1"/>
</dbReference>
<dbReference type="SMART" id="SM00271">
    <property type="entry name" value="DnaJ"/>
    <property type="match status" value="1"/>
</dbReference>
<feature type="compositionally biased region" description="Polar residues" evidence="1">
    <location>
        <begin position="280"/>
        <end position="296"/>
    </location>
</feature>
<dbReference type="Gene3D" id="1.10.287.110">
    <property type="entry name" value="DnaJ domain"/>
    <property type="match status" value="1"/>
</dbReference>
<feature type="domain" description="J" evidence="2">
    <location>
        <begin position="66"/>
        <end position="130"/>
    </location>
</feature>
<proteinExistence type="predicted"/>
<gene>
    <name evidence="3" type="ORF">CRG98_001383</name>
</gene>
<name>A0A2I0LC13_PUNGR</name>
<feature type="compositionally biased region" description="Polar residues" evidence="1">
    <location>
        <begin position="356"/>
        <end position="365"/>
    </location>
</feature>
<dbReference type="CDD" id="cd06257">
    <property type="entry name" value="DnaJ"/>
    <property type="match status" value="1"/>
</dbReference>
<dbReference type="InterPro" id="IPR024593">
    <property type="entry name" value="DUF3444"/>
</dbReference>
<feature type="compositionally biased region" description="Polar residues" evidence="1">
    <location>
        <begin position="728"/>
        <end position="750"/>
    </location>
</feature>
<feature type="compositionally biased region" description="Polar residues" evidence="1">
    <location>
        <begin position="243"/>
        <end position="258"/>
    </location>
</feature>
<feature type="compositionally biased region" description="Polar residues" evidence="1">
    <location>
        <begin position="149"/>
        <end position="172"/>
    </location>
</feature>
<evidence type="ECO:0000313" key="4">
    <source>
        <dbReference type="Proteomes" id="UP000233551"/>
    </source>
</evidence>
<sequence>MECNKEEAFRAKQLAEIRMQKNDFSGALRLAQRAQRLFPELENISQLLTVCEVHCSAEKRLGSEQDWYGILQIEKFADEIIIKKQYRKLALLLHPDKNKLVGSEAAFKLIGEAYRVLGDKGKKSLYDLRLRSSVNMGHRQKLPPRQSKENSSVVKHNGTSKNSENTSNSHFSDINGVRREGEETFWTMCPSCQVKYQYYKTYLEKPLRCQSCRQPFIAYECPLGTGAAERFQRGPVAAKDASNGGSTKVTSQKGTGNPSDPLPKDRFQEFLSKFKGTADNGGSSETQRGVSRNVTEGTGKDDGGKIPKANAMKVEDTGDVRADTRKRGRNHCPDDFGKTSEKVSGKVNFENGGNPGQSNVVPNLHSTRRSMRQKQQVSYNEDGNYGDGDYLVTPKKSKSSDAGEDENSTQKKVDSSVAAGDKNDEKSTEPNSGSPSDVNEVGCLECPDAEFNDFEKHKQEGCFAVNQVWAIYDTAEGMPRYYARVKKVFSPGFKLKITWFEADPDEKDQDEVNWCDRDLPVACGRYSYGDTLETEDRLMFSHRIICLKGTKRGTFMVYPGKGETWALFMNWDIKWSSEPEKHVPFKYEFVEVLSDFVEGRGITVAYLVKVKGFVSLFQRVDDNSFQISRHELYRFSHRIPSFRMTGRERKGVPEGSFELDPAALPLEITAPSAENLMESNHSYAGGSSASATEDGAQPPVGSEKISSPKKTRKSNLEREQSLLRRSPRGSSKLPQTTDSAPNEVQSSNMEEAQKDIDSSASGSKLNTPVKQRKGYVDVGVRSILVGIVIFGSFSRRSRLAYFALLLDDKISPANGWSDDSNVGISSGGKSNCSRVDLELCYN</sequence>
<keyword evidence="4" id="KW-1185">Reference proteome</keyword>
<feature type="compositionally biased region" description="Polar residues" evidence="1">
    <location>
        <begin position="678"/>
        <end position="691"/>
    </location>
</feature>
<dbReference type="Proteomes" id="UP000233551">
    <property type="component" value="Unassembled WGS sequence"/>
</dbReference>
<feature type="region of interest" description="Disordered" evidence="1">
    <location>
        <begin position="137"/>
        <end position="174"/>
    </location>
</feature>
<dbReference type="EMBL" id="PGOL01000058">
    <property type="protein sequence ID" value="PKI78212.1"/>
    <property type="molecule type" value="Genomic_DNA"/>
</dbReference>
<dbReference type="SUPFAM" id="SSF46565">
    <property type="entry name" value="Chaperone J-domain"/>
    <property type="match status" value="1"/>
</dbReference>
<accession>A0A2I0LC13</accession>
<dbReference type="InterPro" id="IPR001623">
    <property type="entry name" value="DnaJ_domain"/>
</dbReference>
<evidence type="ECO:0000256" key="1">
    <source>
        <dbReference type="SAM" id="MobiDB-lite"/>
    </source>
</evidence>
<protein>
    <recommendedName>
        <fullName evidence="2">J domain-containing protein</fullName>
    </recommendedName>
</protein>
<dbReference type="PANTHER" id="PTHR45089">
    <property type="entry name" value="DNAJ HEAT SHOCK AMINO-TERMINAL DOMAIN PROTEIN-RELATED"/>
    <property type="match status" value="1"/>
</dbReference>
<feature type="region of interest" description="Disordered" evidence="1">
    <location>
        <begin position="678"/>
        <end position="768"/>
    </location>
</feature>
<evidence type="ECO:0000313" key="3">
    <source>
        <dbReference type="EMBL" id="PKI78212.1"/>
    </source>
</evidence>
<evidence type="ECO:0000259" key="2">
    <source>
        <dbReference type="PROSITE" id="PS50076"/>
    </source>
</evidence>
<dbReference type="Pfam" id="PF00226">
    <property type="entry name" value="DnaJ"/>
    <property type="match status" value="1"/>
</dbReference>